<keyword evidence="5" id="KW-0862">Zinc</keyword>
<dbReference type="AlphaFoldDB" id="A0A914C8Y4"/>
<feature type="domain" description="C2H2-type" evidence="8">
    <location>
        <begin position="195"/>
        <end position="216"/>
    </location>
</feature>
<dbReference type="GO" id="GO:0008270">
    <property type="term" value="F:zinc ion binding"/>
    <property type="evidence" value="ECO:0007669"/>
    <property type="project" value="UniProtKB-KW"/>
</dbReference>
<dbReference type="GO" id="GO:0000981">
    <property type="term" value="F:DNA-binding transcription factor activity, RNA polymerase II-specific"/>
    <property type="evidence" value="ECO:0007669"/>
    <property type="project" value="TreeGrafter"/>
</dbReference>
<dbReference type="Pfam" id="PF00096">
    <property type="entry name" value="zf-C2H2"/>
    <property type="match status" value="3"/>
</dbReference>
<dbReference type="PANTHER" id="PTHR24388">
    <property type="entry name" value="ZINC FINGER PROTEIN"/>
    <property type="match status" value="1"/>
</dbReference>
<evidence type="ECO:0000256" key="7">
    <source>
        <dbReference type="PROSITE-ProRule" id="PRU00042"/>
    </source>
</evidence>
<evidence type="ECO:0000256" key="4">
    <source>
        <dbReference type="ARBA" id="ARBA00022771"/>
    </source>
</evidence>
<dbReference type="Gene3D" id="3.30.160.60">
    <property type="entry name" value="Classic Zinc Finger"/>
    <property type="match status" value="2"/>
</dbReference>
<keyword evidence="9" id="KW-1185">Reference proteome</keyword>
<keyword evidence="2" id="KW-0479">Metal-binding</keyword>
<dbReference type="SMART" id="SM00355">
    <property type="entry name" value="ZnF_C2H2"/>
    <property type="match status" value="3"/>
</dbReference>
<evidence type="ECO:0000256" key="6">
    <source>
        <dbReference type="ARBA" id="ARBA00023242"/>
    </source>
</evidence>
<comment type="subcellular location">
    <subcellularLocation>
        <location evidence="1">Nucleus</location>
    </subcellularLocation>
</comment>
<dbReference type="FunFam" id="3.30.160.60:FF:000446">
    <property type="entry name" value="Zinc finger protein"/>
    <property type="match status" value="1"/>
</dbReference>
<dbReference type="InterPro" id="IPR036236">
    <property type="entry name" value="Znf_C2H2_sf"/>
</dbReference>
<dbReference type="WBParaSite" id="ACRNAN_Path_616.g2291.t1">
    <property type="protein sequence ID" value="ACRNAN_Path_616.g2291.t1"/>
    <property type="gene ID" value="ACRNAN_Path_616.g2291"/>
</dbReference>
<reference evidence="10" key="1">
    <citation type="submission" date="2022-11" db="UniProtKB">
        <authorList>
            <consortium name="WormBaseParasite"/>
        </authorList>
    </citation>
    <scope>IDENTIFICATION</scope>
</reference>
<evidence type="ECO:0000256" key="2">
    <source>
        <dbReference type="ARBA" id="ARBA00022723"/>
    </source>
</evidence>
<protein>
    <submittedName>
        <fullName evidence="10">C2H2-type domain-containing protein</fullName>
    </submittedName>
</protein>
<dbReference type="GO" id="GO:0000978">
    <property type="term" value="F:RNA polymerase II cis-regulatory region sequence-specific DNA binding"/>
    <property type="evidence" value="ECO:0007669"/>
    <property type="project" value="TreeGrafter"/>
</dbReference>
<keyword evidence="4 7" id="KW-0863">Zinc-finger</keyword>
<accession>A0A914C8Y4</accession>
<dbReference type="GO" id="GO:0000122">
    <property type="term" value="P:negative regulation of transcription by RNA polymerase II"/>
    <property type="evidence" value="ECO:0007669"/>
    <property type="project" value="UniProtKB-ARBA"/>
</dbReference>
<dbReference type="PANTHER" id="PTHR24388:SF54">
    <property type="entry name" value="PROTEIN ESCARGOT"/>
    <property type="match status" value="1"/>
</dbReference>
<evidence type="ECO:0000256" key="5">
    <source>
        <dbReference type="ARBA" id="ARBA00022833"/>
    </source>
</evidence>
<sequence>MDPIGYKHETTDKTIEYLNPPTKRVTLNCMRTQQLFKMPLEQDGTLSMDRLKEFVNDAIGIRYKNRIFDRYVVLPPNINGFIEPPEEGWEGLLLEICYRNITNLKDTLFPDNRSVNNFSFLNGDKNELGESSEERKFLCDQCPGAYKDRKTLRRHIQRIHDKALHYECQECNKKFFQSSELKRHIKTVHEKSVSVSCERCGKIFSHKNSLLKHRRLPICPRLKKIYEVESIVNVSICEL</sequence>
<evidence type="ECO:0000256" key="1">
    <source>
        <dbReference type="ARBA" id="ARBA00004123"/>
    </source>
</evidence>
<dbReference type="InterPro" id="IPR013087">
    <property type="entry name" value="Znf_C2H2_type"/>
</dbReference>
<dbReference type="Proteomes" id="UP000887540">
    <property type="component" value="Unplaced"/>
</dbReference>
<evidence type="ECO:0000313" key="10">
    <source>
        <dbReference type="WBParaSite" id="ACRNAN_Path_616.g2291.t1"/>
    </source>
</evidence>
<name>A0A914C8Y4_9BILA</name>
<feature type="domain" description="C2H2-type" evidence="8">
    <location>
        <begin position="166"/>
        <end position="194"/>
    </location>
</feature>
<evidence type="ECO:0000259" key="8">
    <source>
        <dbReference type="PROSITE" id="PS50157"/>
    </source>
</evidence>
<organism evidence="9 10">
    <name type="scientific">Acrobeloides nanus</name>
    <dbReference type="NCBI Taxonomy" id="290746"/>
    <lineage>
        <taxon>Eukaryota</taxon>
        <taxon>Metazoa</taxon>
        <taxon>Ecdysozoa</taxon>
        <taxon>Nematoda</taxon>
        <taxon>Chromadorea</taxon>
        <taxon>Rhabditida</taxon>
        <taxon>Tylenchina</taxon>
        <taxon>Cephalobomorpha</taxon>
        <taxon>Cephaloboidea</taxon>
        <taxon>Cephalobidae</taxon>
        <taxon>Acrobeloides</taxon>
    </lineage>
</organism>
<dbReference type="GO" id="GO:0005634">
    <property type="term" value="C:nucleus"/>
    <property type="evidence" value="ECO:0007669"/>
    <property type="project" value="UniProtKB-SubCell"/>
</dbReference>
<keyword evidence="6" id="KW-0539">Nucleus</keyword>
<keyword evidence="3" id="KW-0677">Repeat</keyword>
<evidence type="ECO:0000256" key="3">
    <source>
        <dbReference type="ARBA" id="ARBA00022737"/>
    </source>
</evidence>
<proteinExistence type="predicted"/>
<dbReference type="InterPro" id="IPR050527">
    <property type="entry name" value="Snail/Krueppel_Znf"/>
</dbReference>
<dbReference type="PROSITE" id="PS50157">
    <property type="entry name" value="ZINC_FINGER_C2H2_2"/>
    <property type="match status" value="3"/>
</dbReference>
<dbReference type="PROSITE" id="PS00028">
    <property type="entry name" value="ZINC_FINGER_C2H2_1"/>
    <property type="match status" value="1"/>
</dbReference>
<dbReference type="SUPFAM" id="SSF57667">
    <property type="entry name" value="beta-beta-alpha zinc fingers"/>
    <property type="match status" value="1"/>
</dbReference>
<evidence type="ECO:0000313" key="9">
    <source>
        <dbReference type="Proteomes" id="UP000887540"/>
    </source>
</evidence>
<feature type="domain" description="C2H2-type" evidence="8">
    <location>
        <begin position="137"/>
        <end position="160"/>
    </location>
</feature>